<dbReference type="PIRSF" id="PIRSF005622">
    <property type="entry name" value="Hydrgn_mat_hypD"/>
    <property type="match status" value="1"/>
</dbReference>
<dbReference type="Pfam" id="PF01924">
    <property type="entry name" value="HypD"/>
    <property type="match status" value="1"/>
</dbReference>
<dbReference type="GO" id="GO:0051604">
    <property type="term" value="P:protein maturation"/>
    <property type="evidence" value="ECO:0007669"/>
    <property type="project" value="TreeGrafter"/>
</dbReference>
<dbReference type="Proteomes" id="UP000502179">
    <property type="component" value="Chromosome"/>
</dbReference>
<reference evidence="4 5" key="1">
    <citation type="submission" date="2020-02" db="EMBL/GenBank/DDBJ databases">
        <title>Genome analysis of Thermosulfuriphilus ammonigenes ST65T, an anaerobic thermophilic chemolithoautotrophic bacterium isolated from a deep-sea hydrothermal vent.</title>
        <authorList>
            <person name="Slobodkina G."/>
            <person name="Allioux M."/>
            <person name="Merkel A."/>
            <person name="Alain K."/>
            <person name="Jebbar M."/>
            <person name="Slobodkin A."/>
        </authorList>
    </citation>
    <scope>NUCLEOTIDE SEQUENCE [LARGE SCALE GENOMIC DNA]</scope>
    <source>
        <strain evidence="4 5">ST65</strain>
    </source>
</reference>
<sequence length="360" mass="38438">MSIITPAHKVSALAKHLAALLPRPVKVMEVCGTHTVNIFRFGLRSLFPETLELVSGPGCPVCVTPVEEIDFLVAAALSQGARLATFGDLLRVPGSWGSLKEARAQGAKIKIIYSPMEALSLAENFPQETVLLAAVGFETTAPAVAATVLEAKRRGVSNLVLATSHRLVPPAIRALLASGDLNLDGFILPGHVSAVIGRGPYEFIARDFGLPGVITGFEATDIMEGLCLLAHQIREGRAEIVIQYSRAVPPEGNPAAQALMKEVFSTGDASFRGLGEIPGGGLFLRQTYEEFDARGRLDLDLPPVRETKGCLCGQILSGRKRPLDCPLFARGCRPDNPQGPCMVSSEGTCAAWFQFHENSS</sequence>
<dbReference type="GO" id="GO:0051539">
    <property type="term" value="F:4 iron, 4 sulfur cluster binding"/>
    <property type="evidence" value="ECO:0007669"/>
    <property type="project" value="TreeGrafter"/>
</dbReference>
<comment type="similarity">
    <text evidence="1">Belongs to the HypD family.</text>
</comment>
<evidence type="ECO:0000256" key="1">
    <source>
        <dbReference type="ARBA" id="ARBA00007888"/>
    </source>
</evidence>
<keyword evidence="2" id="KW-0479">Metal-binding</keyword>
<evidence type="ECO:0000256" key="3">
    <source>
        <dbReference type="ARBA" id="ARBA00023004"/>
    </source>
</evidence>
<dbReference type="PANTHER" id="PTHR30149:SF0">
    <property type="entry name" value="HYDROGENASE MATURATION FACTOR HYPD"/>
    <property type="match status" value="1"/>
</dbReference>
<evidence type="ECO:0000313" key="5">
    <source>
        <dbReference type="Proteomes" id="UP000502179"/>
    </source>
</evidence>
<dbReference type="Gene3D" id="6.10.20.100">
    <property type="match status" value="1"/>
</dbReference>
<dbReference type="PANTHER" id="PTHR30149">
    <property type="entry name" value="HYDROGENASE PROTEIN ASSEMBLY PROTEIN HYPD"/>
    <property type="match status" value="1"/>
</dbReference>
<keyword evidence="5" id="KW-1185">Reference proteome</keyword>
<dbReference type="KEGG" id="tav:G4V39_05070"/>
<protein>
    <submittedName>
        <fullName evidence="4">Hydrogenase formation protein HypD</fullName>
    </submittedName>
</protein>
<dbReference type="EMBL" id="CP048877">
    <property type="protein sequence ID" value="QIJ72853.1"/>
    <property type="molecule type" value="Genomic_DNA"/>
</dbReference>
<dbReference type="GO" id="GO:0070025">
    <property type="term" value="F:carbon monoxide binding"/>
    <property type="evidence" value="ECO:0007669"/>
    <property type="project" value="TreeGrafter"/>
</dbReference>
<keyword evidence="3" id="KW-0408">Iron</keyword>
<dbReference type="RefSeq" id="WP_166033071.1">
    <property type="nucleotide sequence ID" value="NZ_JACDUQ010000001.1"/>
</dbReference>
<dbReference type="InterPro" id="IPR042243">
    <property type="entry name" value="HypD_1"/>
</dbReference>
<name>A0A6G7PZM1_9BACT</name>
<organism evidence="4 5">
    <name type="scientific">Thermosulfuriphilus ammonigenes</name>
    <dbReference type="NCBI Taxonomy" id="1936021"/>
    <lineage>
        <taxon>Bacteria</taxon>
        <taxon>Pseudomonadati</taxon>
        <taxon>Thermodesulfobacteriota</taxon>
        <taxon>Thermodesulfobacteria</taxon>
        <taxon>Thermodesulfobacteriales</taxon>
        <taxon>Thermodesulfobacteriaceae</taxon>
        <taxon>Thermosulfuriphilus</taxon>
    </lineage>
</organism>
<accession>A0A6G7PZM1</accession>
<dbReference type="InterPro" id="IPR042244">
    <property type="entry name" value="HypD_2_sf"/>
</dbReference>
<dbReference type="NCBIfam" id="TIGR00075">
    <property type="entry name" value="hypD"/>
    <property type="match status" value="1"/>
</dbReference>
<proteinExistence type="inferred from homology"/>
<gene>
    <name evidence="4" type="primary">hypD</name>
    <name evidence="4" type="ORF">G4V39_05070</name>
</gene>
<dbReference type="AlphaFoldDB" id="A0A6G7PZM1"/>
<dbReference type="Gene3D" id="3.40.50.11750">
    <property type="entry name" value="HypD, alpha/beta domain 1"/>
    <property type="match status" value="2"/>
</dbReference>
<dbReference type="GO" id="GO:0005506">
    <property type="term" value="F:iron ion binding"/>
    <property type="evidence" value="ECO:0007669"/>
    <property type="project" value="TreeGrafter"/>
</dbReference>
<evidence type="ECO:0000313" key="4">
    <source>
        <dbReference type="EMBL" id="QIJ72853.1"/>
    </source>
</evidence>
<dbReference type="InterPro" id="IPR002780">
    <property type="entry name" value="Hyd_form_HypD"/>
</dbReference>
<evidence type="ECO:0000256" key="2">
    <source>
        <dbReference type="ARBA" id="ARBA00022723"/>
    </source>
</evidence>